<evidence type="ECO:0000313" key="1">
    <source>
        <dbReference type="EMBL" id="MFC3282849.1"/>
    </source>
</evidence>
<proteinExistence type="predicted"/>
<protein>
    <submittedName>
        <fullName evidence="1">Uncharacterized protein</fullName>
    </submittedName>
</protein>
<organism evidence="1 2">
    <name type="scientific">Litchfieldella rifensis</name>
    <dbReference type="NCBI Taxonomy" id="762643"/>
    <lineage>
        <taxon>Bacteria</taxon>
        <taxon>Pseudomonadati</taxon>
        <taxon>Pseudomonadota</taxon>
        <taxon>Gammaproteobacteria</taxon>
        <taxon>Oceanospirillales</taxon>
        <taxon>Halomonadaceae</taxon>
        <taxon>Litchfieldella</taxon>
    </lineage>
</organism>
<accession>A0ABV7LK15</accession>
<keyword evidence="2" id="KW-1185">Reference proteome</keyword>
<name>A0ABV7LK15_9GAMM</name>
<comment type="caution">
    <text evidence="1">The sequence shown here is derived from an EMBL/GenBank/DDBJ whole genome shotgun (WGS) entry which is preliminary data.</text>
</comment>
<reference evidence="2" key="1">
    <citation type="journal article" date="2019" name="Int. J. Syst. Evol. Microbiol.">
        <title>The Global Catalogue of Microorganisms (GCM) 10K type strain sequencing project: providing services to taxonomists for standard genome sequencing and annotation.</title>
        <authorList>
            <consortium name="The Broad Institute Genomics Platform"/>
            <consortium name="The Broad Institute Genome Sequencing Center for Infectious Disease"/>
            <person name="Wu L."/>
            <person name="Ma J."/>
        </authorList>
    </citation>
    <scope>NUCLEOTIDE SEQUENCE [LARGE SCALE GENOMIC DNA]</scope>
    <source>
        <strain evidence="2">CECT 7698</strain>
    </source>
</reference>
<evidence type="ECO:0000313" key="2">
    <source>
        <dbReference type="Proteomes" id="UP001595579"/>
    </source>
</evidence>
<dbReference type="EMBL" id="JBHRUG010000009">
    <property type="protein sequence ID" value="MFC3282849.1"/>
    <property type="molecule type" value="Genomic_DNA"/>
</dbReference>
<dbReference type="Proteomes" id="UP001595579">
    <property type="component" value="Unassembled WGS sequence"/>
</dbReference>
<sequence>MITFRTVSDSLGTARFFQVDGREAGYISQRLDGSFEVFFADLLDAPRGVPLERSTAPGSQGIYAFGFASLDDALALVRRTYGEDTAQQTPATVPPFTRSVPKALARDVVRSFPVTLSTTTERAAFFGTAVYPHPLTARTPQ</sequence>
<dbReference type="RefSeq" id="WP_386771921.1">
    <property type="nucleotide sequence ID" value="NZ_JBHRUG010000009.1"/>
</dbReference>
<gene>
    <name evidence="1" type="ORF">ACFOEV_04410</name>
</gene>